<dbReference type="Pfam" id="PF00512">
    <property type="entry name" value="HisKA"/>
    <property type="match status" value="1"/>
</dbReference>
<dbReference type="OrthoDB" id="9778628at2"/>
<dbReference type="SMART" id="SM00091">
    <property type="entry name" value="PAS"/>
    <property type="match status" value="1"/>
</dbReference>
<keyword evidence="3" id="KW-0597">Phosphoprotein</keyword>
<dbReference type="InterPro" id="IPR052162">
    <property type="entry name" value="Sensor_kinase/Photoreceptor"/>
</dbReference>
<dbReference type="InterPro" id="IPR036890">
    <property type="entry name" value="HATPase_C_sf"/>
</dbReference>
<organism evidence="9 10">
    <name type="scientific">Abditibacterium utsteinense</name>
    <dbReference type="NCBI Taxonomy" id="1960156"/>
    <lineage>
        <taxon>Bacteria</taxon>
        <taxon>Pseudomonadati</taxon>
        <taxon>Abditibacteriota</taxon>
        <taxon>Abditibacteriia</taxon>
        <taxon>Abditibacteriales</taxon>
        <taxon>Abditibacteriaceae</taxon>
        <taxon>Abditibacterium</taxon>
    </lineage>
</organism>
<dbReference type="InterPro" id="IPR036097">
    <property type="entry name" value="HisK_dim/P_sf"/>
</dbReference>
<dbReference type="PANTHER" id="PTHR43304:SF1">
    <property type="entry name" value="PAC DOMAIN-CONTAINING PROTEIN"/>
    <property type="match status" value="1"/>
</dbReference>
<dbReference type="SUPFAM" id="SSF47384">
    <property type="entry name" value="Homodimeric domain of signal transducing histidine kinase"/>
    <property type="match status" value="1"/>
</dbReference>
<evidence type="ECO:0000313" key="9">
    <source>
        <dbReference type="EMBL" id="PQV63058.1"/>
    </source>
</evidence>
<evidence type="ECO:0000259" key="8">
    <source>
        <dbReference type="PROSITE" id="PS50113"/>
    </source>
</evidence>
<sequence length="495" mass="54304">MFSGSSWEVSPQALEVLPLPLFVLRGESGVPNARWRLEFGPETRWSQILHPDSQPGWNRFAEKSRGLIGQFESGVENVRFAASIAGAGGWVECALSAAPGWDEAGEFWLIGATDIEAILAPYEQDGVALRMAERKWRSFFAATATGKAMIGLDGEILVVNPAMCGIFGYSEHEMLQKKPADLRGSGTGPQIDGIYQLLLQNEAPISNVQADYRRADGSEIHLLLSFSLVRDSTGHPLYFAVEMQDETARYQAETALAQKMGEVERSNIELERFAFVASHDLQEPLRKIRVFAGRLEHELNEKALSERGLDYLSRLSNAATRMQQLISDLLEFSRPRRAAPFETVDLEALVRDAASDFEVVLEKGGGALEIGALPRIEGDAARLRQLFCNLIGNALKFRAEAPPQVRISAQRVENAGRPGWEISVSDNGIGFDEADLPRVLEVFGRLHPRDRYAGTGIGLSICRKVAQEHGGDISAQSQSGEGATFLVFLPDIAAP</sequence>
<keyword evidence="4" id="KW-0808">Transferase</keyword>
<evidence type="ECO:0000259" key="7">
    <source>
        <dbReference type="PROSITE" id="PS50112"/>
    </source>
</evidence>
<dbReference type="CDD" id="cd00130">
    <property type="entry name" value="PAS"/>
    <property type="match status" value="1"/>
</dbReference>
<dbReference type="PRINTS" id="PR00344">
    <property type="entry name" value="BCTRLSENSOR"/>
</dbReference>
<evidence type="ECO:0000256" key="5">
    <source>
        <dbReference type="ARBA" id="ARBA00022777"/>
    </source>
</evidence>
<dbReference type="PROSITE" id="PS50109">
    <property type="entry name" value="HIS_KIN"/>
    <property type="match status" value="1"/>
</dbReference>
<keyword evidence="5" id="KW-0418">Kinase</keyword>
<dbReference type="NCBIfam" id="TIGR00229">
    <property type="entry name" value="sensory_box"/>
    <property type="match status" value="1"/>
</dbReference>
<dbReference type="EMBL" id="NIGF01000016">
    <property type="protein sequence ID" value="PQV63058.1"/>
    <property type="molecule type" value="Genomic_DNA"/>
</dbReference>
<dbReference type="InterPro" id="IPR000700">
    <property type="entry name" value="PAS-assoc_C"/>
</dbReference>
<gene>
    <name evidence="9" type="ORF">B1R32_11635</name>
</gene>
<dbReference type="Pfam" id="PF13426">
    <property type="entry name" value="PAS_9"/>
    <property type="match status" value="1"/>
</dbReference>
<dbReference type="Gene3D" id="1.10.287.130">
    <property type="match status" value="1"/>
</dbReference>
<comment type="catalytic activity">
    <reaction evidence="1">
        <text>ATP + protein L-histidine = ADP + protein N-phospho-L-histidine.</text>
        <dbReference type="EC" id="2.7.13.3"/>
    </reaction>
</comment>
<dbReference type="CDD" id="cd00082">
    <property type="entry name" value="HisKA"/>
    <property type="match status" value="1"/>
</dbReference>
<evidence type="ECO:0000256" key="4">
    <source>
        <dbReference type="ARBA" id="ARBA00022679"/>
    </source>
</evidence>
<dbReference type="AlphaFoldDB" id="A0A2S8SQJ5"/>
<dbReference type="PROSITE" id="PS50113">
    <property type="entry name" value="PAC"/>
    <property type="match status" value="1"/>
</dbReference>
<dbReference type="SMART" id="SM00086">
    <property type="entry name" value="PAC"/>
    <property type="match status" value="1"/>
</dbReference>
<dbReference type="Gene3D" id="3.30.450.20">
    <property type="entry name" value="PAS domain"/>
    <property type="match status" value="1"/>
</dbReference>
<feature type="domain" description="PAC" evidence="8">
    <location>
        <begin position="206"/>
        <end position="258"/>
    </location>
</feature>
<dbReference type="InterPro" id="IPR004358">
    <property type="entry name" value="Sig_transdc_His_kin-like_C"/>
</dbReference>
<dbReference type="SUPFAM" id="SSF55785">
    <property type="entry name" value="PYP-like sensor domain (PAS domain)"/>
    <property type="match status" value="1"/>
</dbReference>
<dbReference type="Pfam" id="PF02518">
    <property type="entry name" value="HATPase_c"/>
    <property type="match status" value="1"/>
</dbReference>
<dbReference type="Gene3D" id="3.30.565.10">
    <property type="entry name" value="Histidine kinase-like ATPase, C-terminal domain"/>
    <property type="match status" value="1"/>
</dbReference>
<reference evidence="9 10" key="1">
    <citation type="journal article" date="2018" name="Syst. Appl. Microbiol.">
        <title>Abditibacterium utsteinense sp. nov., the first cultivated member of candidate phylum FBP, isolated from ice-free Antarctic soil samples.</title>
        <authorList>
            <person name="Tahon G."/>
            <person name="Tytgat B."/>
            <person name="Lebbe L."/>
            <person name="Carlier A."/>
            <person name="Willems A."/>
        </authorList>
    </citation>
    <scope>NUCLEOTIDE SEQUENCE [LARGE SCALE GENOMIC DNA]</scope>
    <source>
        <strain evidence="9 10">LMG 29911</strain>
    </source>
</reference>
<dbReference type="InterPro" id="IPR035965">
    <property type="entry name" value="PAS-like_dom_sf"/>
</dbReference>
<keyword evidence="10" id="KW-1185">Reference proteome</keyword>
<dbReference type="SUPFAM" id="SSF55874">
    <property type="entry name" value="ATPase domain of HSP90 chaperone/DNA topoisomerase II/histidine kinase"/>
    <property type="match status" value="1"/>
</dbReference>
<dbReference type="PROSITE" id="PS50112">
    <property type="entry name" value="PAS"/>
    <property type="match status" value="1"/>
</dbReference>
<accession>A0A2S8SQJ5</accession>
<dbReference type="PANTHER" id="PTHR43304">
    <property type="entry name" value="PHYTOCHROME-LIKE PROTEIN CPH1"/>
    <property type="match status" value="1"/>
</dbReference>
<evidence type="ECO:0000256" key="3">
    <source>
        <dbReference type="ARBA" id="ARBA00022553"/>
    </source>
</evidence>
<dbReference type="InterPro" id="IPR001610">
    <property type="entry name" value="PAC"/>
</dbReference>
<evidence type="ECO:0000259" key="6">
    <source>
        <dbReference type="PROSITE" id="PS50109"/>
    </source>
</evidence>
<dbReference type="InterPro" id="IPR003594">
    <property type="entry name" value="HATPase_dom"/>
</dbReference>
<evidence type="ECO:0000256" key="2">
    <source>
        <dbReference type="ARBA" id="ARBA00012438"/>
    </source>
</evidence>
<dbReference type="InParanoid" id="A0A2S8SQJ5"/>
<feature type="domain" description="PAS" evidence="7">
    <location>
        <begin position="132"/>
        <end position="177"/>
    </location>
</feature>
<dbReference type="Proteomes" id="UP000237684">
    <property type="component" value="Unassembled WGS sequence"/>
</dbReference>
<name>A0A2S8SQJ5_9BACT</name>
<evidence type="ECO:0000256" key="1">
    <source>
        <dbReference type="ARBA" id="ARBA00000085"/>
    </source>
</evidence>
<dbReference type="GO" id="GO:0000155">
    <property type="term" value="F:phosphorelay sensor kinase activity"/>
    <property type="evidence" value="ECO:0007669"/>
    <property type="project" value="InterPro"/>
</dbReference>
<dbReference type="InterPro" id="IPR003661">
    <property type="entry name" value="HisK_dim/P_dom"/>
</dbReference>
<dbReference type="FunFam" id="3.30.565.10:FF:000006">
    <property type="entry name" value="Sensor histidine kinase WalK"/>
    <property type="match status" value="1"/>
</dbReference>
<dbReference type="RefSeq" id="WP_106380800.1">
    <property type="nucleotide sequence ID" value="NZ_NIGF01000016.1"/>
</dbReference>
<protein>
    <recommendedName>
        <fullName evidence="2">histidine kinase</fullName>
        <ecNumber evidence="2">2.7.13.3</ecNumber>
    </recommendedName>
</protein>
<proteinExistence type="predicted"/>
<dbReference type="EC" id="2.7.13.3" evidence="2"/>
<dbReference type="InterPro" id="IPR000014">
    <property type="entry name" value="PAS"/>
</dbReference>
<feature type="domain" description="Histidine kinase" evidence="6">
    <location>
        <begin position="276"/>
        <end position="493"/>
    </location>
</feature>
<dbReference type="InterPro" id="IPR005467">
    <property type="entry name" value="His_kinase_dom"/>
</dbReference>
<dbReference type="SMART" id="SM00387">
    <property type="entry name" value="HATPase_c"/>
    <property type="match status" value="1"/>
</dbReference>
<comment type="caution">
    <text evidence="9">The sequence shown here is derived from an EMBL/GenBank/DDBJ whole genome shotgun (WGS) entry which is preliminary data.</text>
</comment>
<evidence type="ECO:0000313" key="10">
    <source>
        <dbReference type="Proteomes" id="UP000237684"/>
    </source>
</evidence>
<dbReference type="SMART" id="SM00388">
    <property type="entry name" value="HisKA"/>
    <property type="match status" value="1"/>
</dbReference>